<feature type="transmembrane region" description="Helical" evidence="1">
    <location>
        <begin position="42"/>
        <end position="62"/>
    </location>
</feature>
<proteinExistence type="predicted"/>
<keyword evidence="1" id="KW-0812">Transmembrane</keyword>
<keyword evidence="3" id="KW-1185">Reference proteome</keyword>
<keyword evidence="1" id="KW-1133">Transmembrane helix</keyword>
<dbReference type="EMBL" id="JBHRSZ010000007">
    <property type="protein sequence ID" value="MFC3152852.1"/>
    <property type="molecule type" value="Genomic_DNA"/>
</dbReference>
<feature type="transmembrane region" description="Helical" evidence="1">
    <location>
        <begin position="111"/>
        <end position="128"/>
    </location>
</feature>
<evidence type="ECO:0000313" key="3">
    <source>
        <dbReference type="Proteomes" id="UP001595476"/>
    </source>
</evidence>
<gene>
    <name evidence="2" type="ORF">ACFOEK_17570</name>
</gene>
<dbReference type="RefSeq" id="WP_386722774.1">
    <property type="nucleotide sequence ID" value="NZ_JBHRSZ010000007.1"/>
</dbReference>
<feature type="transmembrane region" description="Helical" evidence="1">
    <location>
        <begin position="83"/>
        <end position="105"/>
    </location>
</feature>
<evidence type="ECO:0000256" key="1">
    <source>
        <dbReference type="SAM" id="Phobius"/>
    </source>
</evidence>
<accession>A0ABV7HG38</accession>
<evidence type="ECO:0000313" key="2">
    <source>
        <dbReference type="EMBL" id="MFC3152852.1"/>
    </source>
</evidence>
<sequence>MAVQRFYVEVATKQVLLLLMIGPWLYANTFDSMRHMEQENQSAILAVVGLLMAAGIVGLFEATYQKTTLSNPIHRHLVHFTKLFLLIGISELMILALATIGTTHWLWDDPLLWALLPIYAALYVFDWWDALSAATRSPTGDAAEKQ</sequence>
<reference evidence="3" key="1">
    <citation type="journal article" date="2019" name="Int. J. Syst. Evol. Microbiol.">
        <title>The Global Catalogue of Microorganisms (GCM) 10K type strain sequencing project: providing services to taxonomists for standard genome sequencing and annotation.</title>
        <authorList>
            <consortium name="The Broad Institute Genomics Platform"/>
            <consortium name="The Broad Institute Genome Sequencing Center for Infectious Disease"/>
            <person name="Wu L."/>
            <person name="Ma J."/>
        </authorList>
    </citation>
    <scope>NUCLEOTIDE SEQUENCE [LARGE SCALE GENOMIC DNA]</scope>
    <source>
        <strain evidence="3">KCTC 52438</strain>
    </source>
</reference>
<keyword evidence="1" id="KW-0472">Membrane</keyword>
<organism evidence="2 3">
    <name type="scientific">Litoribrevibacter euphylliae</name>
    <dbReference type="NCBI Taxonomy" id="1834034"/>
    <lineage>
        <taxon>Bacteria</taxon>
        <taxon>Pseudomonadati</taxon>
        <taxon>Pseudomonadota</taxon>
        <taxon>Gammaproteobacteria</taxon>
        <taxon>Oceanospirillales</taxon>
        <taxon>Oceanospirillaceae</taxon>
        <taxon>Litoribrevibacter</taxon>
    </lineage>
</organism>
<comment type="caution">
    <text evidence="2">The sequence shown here is derived from an EMBL/GenBank/DDBJ whole genome shotgun (WGS) entry which is preliminary data.</text>
</comment>
<feature type="transmembrane region" description="Helical" evidence="1">
    <location>
        <begin position="7"/>
        <end position="27"/>
    </location>
</feature>
<protein>
    <submittedName>
        <fullName evidence="2">Uncharacterized protein</fullName>
    </submittedName>
</protein>
<dbReference type="Proteomes" id="UP001595476">
    <property type="component" value="Unassembled WGS sequence"/>
</dbReference>
<name>A0ABV7HG38_9GAMM</name>